<protein>
    <submittedName>
        <fullName evidence="5">Uncharacterized protein</fullName>
    </submittedName>
</protein>
<feature type="compositionally biased region" description="Low complexity" evidence="3">
    <location>
        <begin position="735"/>
        <end position="749"/>
    </location>
</feature>
<feature type="transmembrane region" description="Helical" evidence="4">
    <location>
        <begin position="115"/>
        <end position="135"/>
    </location>
</feature>
<feature type="region of interest" description="Disordered" evidence="3">
    <location>
        <begin position="251"/>
        <end position="283"/>
    </location>
</feature>
<feature type="region of interest" description="Disordered" evidence="3">
    <location>
        <begin position="546"/>
        <end position="638"/>
    </location>
</feature>
<feature type="region of interest" description="Disordered" evidence="3">
    <location>
        <begin position="1947"/>
        <end position="1966"/>
    </location>
</feature>
<keyword evidence="2" id="KW-0175">Coiled coil</keyword>
<feature type="transmembrane region" description="Helical" evidence="4">
    <location>
        <begin position="45"/>
        <end position="69"/>
    </location>
</feature>
<evidence type="ECO:0000256" key="3">
    <source>
        <dbReference type="SAM" id="MobiDB-lite"/>
    </source>
</evidence>
<feature type="region of interest" description="Disordered" evidence="3">
    <location>
        <begin position="2220"/>
        <end position="2251"/>
    </location>
</feature>
<feature type="region of interest" description="Disordered" evidence="3">
    <location>
        <begin position="444"/>
        <end position="488"/>
    </location>
</feature>
<feature type="region of interest" description="Disordered" evidence="3">
    <location>
        <begin position="1530"/>
        <end position="1553"/>
    </location>
</feature>
<feature type="compositionally biased region" description="Low complexity" evidence="3">
    <location>
        <begin position="456"/>
        <end position="472"/>
    </location>
</feature>
<evidence type="ECO:0000256" key="1">
    <source>
        <dbReference type="ARBA" id="ARBA00022581"/>
    </source>
</evidence>
<keyword evidence="4" id="KW-0472">Membrane</keyword>
<feature type="compositionally biased region" description="Low complexity" evidence="3">
    <location>
        <begin position="2048"/>
        <end position="2061"/>
    </location>
</feature>
<evidence type="ECO:0000313" key="5">
    <source>
        <dbReference type="EMBL" id="ROT34893.1"/>
    </source>
</evidence>
<feature type="compositionally biased region" description="Acidic residues" evidence="3">
    <location>
        <begin position="1533"/>
        <end position="1552"/>
    </location>
</feature>
<dbReference type="PANTHER" id="PTHR13037:SF24">
    <property type="entry name" value="POLYCOMB PROTEIN PCL-RELATED"/>
    <property type="match status" value="1"/>
</dbReference>
<feature type="compositionally biased region" description="Acidic residues" evidence="3">
    <location>
        <begin position="1251"/>
        <end position="1264"/>
    </location>
</feature>
<feature type="transmembrane region" description="Helical" evidence="4">
    <location>
        <begin position="81"/>
        <end position="103"/>
    </location>
</feature>
<feature type="region of interest" description="Disordered" evidence="3">
    <location>
        <begin position="1242"/>
        <end position="1264"/>
    </location>
</feature>
<sequence>MSSAFPVQNEASVAAFAFGITFTLAAVPLFSLFRGHGIRVFRDGLRLALTTFFSSAALWAHVGFVTILLDPTSRIGCQVIIVFASLFDQLARFAVLQYLVWAINQNQGLKSSADAFIPQALLALRFIVGAVYVGFQRPQLGLVCQTRTEWMAVGITVAATDAVLFAVLLLRAFLTGHADNARSGEPGARRSKAIFHVISGFALWTGASVPMFLGMETMGLALRTALPAGALSILLVLVSLSVDHLALSRSGPSTLAQDTPPSDGTATHHRDLSSESSFPPSRFEELKAGNTTFATAYPEGRSVVGGGFGANGTFGAAAGITTTTVVGAGTKEIPAQARQSRLALAREQQPTKPKRGIFSRKSSAATATSGQFVISNPIVQQSTNEDSPFRKIVTVDLATAAKNERERRDMAALQNPDSLIAQRPAPQPPAITREEIMRRNHSIKRKQIAPQPSEDSLLSASPATATSTQLSPGVEQIRRRSPRQSPKDFFPVEEQEMPLTALQHPRVAPPIPIQEARTEAQPSEPAEVMVPVPAANRQTITSQQAVMGAAVKSAADPPTPPRRPSQPSAVRSSPPRPPSRPGSPTRPDLPTTWPRQPSVRATIRPSRTQPSAAQRAEPSASSQRPQTMRPAVGLPSNPRAQSMKAFVEKNAATHPTVLFINKIQYDHPDVVQNIISEATATEQKAFPPPAAGQSTQEPQQRESILHRPRPIPRQPEKDRQLFPSEQFITRHQRSRSGGSLISGKSILRSDPGSPTKLPPLPPPPKTAGVPGRPLPNDTRSMTFDEKMSFFFPAPPKSDTGNSVARDSIPDVPPLPSAYMPERNRNLVESSAVRSPTPRRAQSRKSDGSTKTSVRTLSIFDIEQLAPRLTEKGTRSVSTFVADTYVTAEGNGNGKSEPGNDSRFARPRTADSTNRSEWSEGSKRRSSQVIPGQQGSMSEFSDTHTRDEETTTQWGSIHSPVVAVNIKEARCVPKSMYIQQHPDIDREARNPSTPDSTDCEGVVTVMLDTGAQGNSHNTPVPRRLVEPKVNDGSASTGSHQTGWHHRVGDECATFSARKERVVSRRMPPPTPLLLNMTSSNAYVIRAAEPSPLDSPQEAYEAIQRQLKDLEEASRMSVGSDGQKIRLLESLEREMGQQENQWHEMQNGLGRNSISTVETTSRGPSRPTSNANIWAVLSPLSRTRSLAPPPRADSATLGVSMRSDTLHPASWQHNLALAQLKDHAEHLHPLSASSHLKVFSVSRAQLSSPTPPDTDESDESDGEDNEDLIRVKAILSRRDAPVARLWIPKTSHVPDPTRRCLLWSPAPEGPVKPVAPAELRALSLRPAVRKILEPLAIASSNLWMPNRAVSIKPRAVTIGLWRGAPIPTSSQTPAPAAKPRPVTQRPPRRSKRITFLPDIPESPKPLPNKRDTLGIFRFPWGEVSDEATVQMRPASNILMAMPGTMSSGGGRMMMRSAPSVYDESSYFDDEYDEGDDDDAISEINENSDDDDFDETTLWEIANLLKTNQIPSKNSLLPPSDYALLSSPGEFGFDLSDYDEDDEVDETEEEEEEDSVEFHHDSNTIEFDVNAFPRPPRPSALWDGNAQQAPSSLSLGLPQPDMDTWKGYVVTAANAVVRHQYQNTEPSLIHSDSLWTLPVSQQSAVTEASDVLLWSAPQPDSANTSTKKPSLWTAPMSIVADESEGLFSANHKRVDHPSTTAEPAAWHLIRKPRLLDEPLARLPLFSRLWDKPQPAADSPFWIAGVSPSTTNEAVELPLQMRFNLWVAPVRDSTEEPRGLFSPTQKRVDYRTTCSEPVGLQVVLRKTRVMEEPLQELSLSSQLWTRPTALTSELPAHTPPLRDAVAAVVTSAFSEKATLSISSVIPRPSVLWASPAVMDVPEPKGLFQPGSGRTVFRTTSAEPAALHMPRKLRLTEEPLHELPSSSWLWNQQQQADVKLRGTSRGLWSAPEVTASTTNESDIGQDSSTSASLWTAPAESISEDYEGLFQAARRGTTCRTTSAGPAALDMIRRPRAYEDPLPELTSTSLWTAGAMGSYEYDWISIASVGLQSPSYASSSGQSSPISETASMKTTSTRASSIVPPRQHVSLIHGSTSTKPQPAGRPETNRGTRLSILPEQPELQFTLAAPPTSVHSTNKVATPPPIRRQYRPLLAYRADWDAALQEAINASRRVRRGETTSADGIAALKEAIAAGAKANTVTTLLPSALPTRGLWTKPVSRTPAIPSLLWSSRPSSKSSSPSANPVGSEAEDAEAHQLRRKRFKARIPSNGKTVIRGQIVAIEGGVDSALVGLVDVPGQRLWNRCEGVERRKRAVCGKDTNWLDSRKQLARFSKVVFRY</sequence>
<dbReference type="GeneID" id="39583047"/>
<feature type="compositionally biased region" description="Polar residues" evidence="3">
    <location>
        <begin position="1949"/>
        <end position="1966"/>
    </location>
</feature>
<proteinExistence type="predicted"/>
<feature type="coiled-coil region" evidence="2">
    <location>
        <begin position="1091"/>
        <end position="1146"/>
    </location>
</feature>
<feature type="compositionally biased region" description="Low complexity" evidence="3">
    <location>
        <begin position="2220"/>
        <end position="2242"/>
    </location>
</feature>
<keyword evidence="6" id="KW-1185">Reference proteome</keyword>
<feature type="transmembrane region" description="Helical" evidence="4">
    <location>
        <begin position="193"/>
        <end position="213"/>
    </location>
</feature>
<keyword evidence="1" id="KW-0945">Host-virus interaction</keyword>
<feature type="region of interest" description="Disordered" evidence="3">
    <location>
        <begin position="344"/>
        <end position="363"/>
    </location>
</feature>
<dbReference type="Proteomes" id="UP000272025">
    <property type="component" value="Unassembled WGS sequence"/>
</dbReference>
<feature type="region of interest" description="Disordered" evidence="3">
    <location>
        <begin position="2048"/>
        <end position="2103"/>
    </location>
</feature>
<keyword evidence="4" id="KW-0812">Transmembrane</keyword>
<accession>A0A3N2PK53</accession>
<feature type="compositionally biased region" description="Polar residues" evidence="3">
    <location>
        <begin position="2062"/>
        <end position="2074"/>
    </location>
</feature>
<reference evidence="5 6" key="1">
    <citation type="journal article" date="2018" name="Mol. Ecol.">
        <title>The obligate alkalophilic soda-lake fungus Sodiomyces alkalinus has shifted to a protein diet.</title>
        <authorList>
            <person name="Grum-Grzhimaylo A.A."/>
            <person name="Falkoski D.L."/>
            <person name="van den Heuvel J."/>
            <person name="Valero-Jimenez C.A."/>
            <person name="Min B."/>
            <person name="Choi I.G."/>
            <person name="Lipzen A."/>
            <person name="Daum C.G."/>
            <person name="Aanen D.K."/>
            <person name="Tsang A."/>
            <person name="Henrissat B."/>
            <person name="Bilanenko E.N."/>
            <person name="de Vries R.P."/>
            <person name="van Kan J.A.L."/>
            <person name="Grigoriev I.V."/>
            <person name="Debets A.J.M."/>
        </authorList>
    </citation>
    <scope>NUCLEOTIDE SEQUENCE [LARGE SCALE GENOMIC DNA]</scope>
    <source>
        <strain evidence="5 6">F11</strain>
    </source>
</reference>
<feature type="region of interest" description="Disordered" evidence="3">
    <location>
        <begin position="886"/>
        <end position="953"/>
    </location>
</feature>
<dbReference type="RefSeq" id="XP_028462699.1">
    <property type="nucleotide sequence ID" value="XM_028614569.1"/>
</dbReference>
<feature type="compositionally biased region" description="Polar residues" evidence="3">
    <location>
        <begin position="251"/>
        <end position="265"/>
    </location>
</feature>
<organism evidence="5 6">
    <name type="scientific">Sodiomyces alkalinus (strain CBS 110278 / VKM F-3762 / F11)</name>
    <name type="common">Alkaliphilic filamentous fungus</name>
    <dbReference type="NCBI Taxonomy" id="1314773"/>
    <lineage>
        <taxon>Eukaryota</taxon>
        <taxon>Fungi</taxon>
        <taxon>Dikarya</taxon>
        <taxon>Ascomycota</taxon>
        <taxon>Pezizomycotina</taxon>
        <taxon>Sordariomycetes</taxon>
        <taxon>Hypocreomycetidae</taxon>
        <taxon>Glomerellales</taxon>
        <taxon>Plectosphaerellaceae</taxon>
        <taxon>Sodiomyces</taxon>
    </lineage>
</organism>
<dbReference type="OrthoDB" id="5370537at2759"/>
<feature type="transmembrane region" description="Helical" evidence="4">
    <location>
        <begin position="150"/>
        <end position="173"/>
    </location>
</feature>
<feature type="region of interest" description="Disordered" evidence="3">
    <location>
        <begin position="1364"/>
        <end position="1408"/>
    </location>
</feature>
<feature type="compositionally biased region" description="Pro residues" evidence="3">
    <location>
        <begin position="756"/>
        <end position="765"/>
    </location>
</feature>
<name>A0A3N2PK53_SODAK</name>
<keyword evidence="4" id="KW-1133">Transmembrane helix</keyword>
<feature type="compositionally biased region" description="Polar residues" evidence="3">
    <location>
        <begin position="926"/>
        <end position="939"/>
    </location>
</feature>
<evidence type="ECO:0000313" key="6">
    <source>
        <dbReference type="Proteomes" id="UP000272025"/>
    </source>
</evidence>
<feature type="region of interest" description="Disordered" evidence="3">
    <location>
        <begin position="683"/>
        <end position="852"/>
    </location>
</feature>
<evidence type="ECO:0000256" key="2">
    <source>
        <dbReference type="SAM" id="Coils"/>
    </source>
</evidence>
<dbReference type="PANTHER" id="PTHR13037">
    <property type="entry name" value="FORMIN"/>
    <property type="match status" value="1"/>
</dbReference>
<evidence type="ECO:0000256" key="4">
    <source>
        <dbReference type="SAM" id="Phobius"/>
    </source>
</evidence>
<feature type="transmembrane region" description="Helical" evidence="4">
    <location>
        <begin position="12"/>
        <end position="33"/>
    </location>
</feature>
<dbReference type="EMBL" id="ML119062">
    <property type="protein sequence ID" value="ROT34893.1"/>
    <property type="molecule type" value="Genomic_DNA"/>
</dbReference>
<gene>
    <name evidence="5" type="ORF">SODALDRAFT_363582</name>
</gene>